<protein>
    <submittedName>
        <fullName evidence="3">Hydroxypyruvate reductase</fullName>
    </submittedName>
</protein>
<dbReference type="PANTHER" id="PTHR12227:SF0">
    <property type="entry name" value="GLYCERATE KINASE"/>
    <property type="match status" value="1"/>
</dbReference>
<dbReference type="InterPro" id="IPR007835">
    <property type="entry name" value="MOFRL"/>
</dbReference>
<dbReference type="InterPro" id="IPR037035">
    <property type="entry name" value="GK-like_C_sf"/>
</dbReference>
<dbReference type="PANTHER" id="PTHR12227">
    <property type="entry name" value="GLYCERATE KINASE"/>
    <property type="match status" value="1"/>
</dbReference>
<dbReference type="GO" id="GO:0008887">
    <property type="term" value="F:glycerate kinase activity"/>
    <property type="evidence" value="ECO:0007669"/>
    <property type="project" value="InterPro"/>
</dbReference>
<organism evidence="3 4">
    <name type="scientific">Neptunicoccus cionae</name>
    <dbReference type="NCBI Taxonomy" id="2035344"/>
    <lineage>
        <taxon>Bacteria</taxon>
        <taxon>Pseudomonadati</taxon>
        <taxon>Pseudomonadota</taxon>
        <taxon>Alphaproteobacteria</taxon>
        <taxon>Rhodobacterales</taxon>
        <taxon>Paracoccaceae</taxon>
        <taxon>Neptunicoccus</taxon>
    </lineage>
</organism>
<name>A0A916QRD2_9RHOB</name>
<dbReference type="Pfam" id="PF13660">
    <property type="entry name" value="DUF4147"/>
    <property type="match status" value="1"/>
</dbReference>
<evidence type="ECO:0000313" key="3">
    <source>
        <dbReference type="EMBL" id="GGA08064.1"/>
    </source>
</evidence>
<dbReference type="InterPro" id="IPR038614">
    <property type="entry name" value="GK_N_sf"/>
</dbReference>
<dbReference type="SUPFAM" id="SSF82544">
    <property type="entry name" value="GckA/TtuD-like"/>
    <property type="match status" value="1"/>
</dbReference>
<reference evidence="3" key="1">
    <citation type="journal article" date="2014" name="Int. J. Syst. Evol. Microbiol.">
        <title>Complete genome sequence of Corynebacterium casei LMG S-19264T (=DSM 44701T), isolated from a smear-ripened cheese.</title>
        <authorList>
            <consortium name="US DOE Joint Genome Institute (JGI-PGF)"/>
            <person name="Walter F."/>
            <person name="Albersmeier A."/>
            <person name="Kalinowski J."/>
            <person name="Ruckert C."/>
        </authorList>
    </citation>
    <scope>NUCLEOTIDE SEQUENCE</scope>
    <source>
        <strain evidence="3">CGMCC 1.15880</strain>
    </source>
</reference>
<proteinExistence type="predicted"/>
<dbReference type="InterPro" id="IPR039760">
    <property type="entry name" value="MOFRL_protein"/>
</dbReference>
<evidence type="ECO:0000313" key="4">
    <source>
        <dbReference type="Proteomes" id="UP000628017"/>
    </source>
</evidence>
<dbReference type="InterPro" id="IPR025286">
    <property type="entry name" value="MOFRL_assoc_dom"/>
</dbReference>
<feature type="domain" description="MOFRL-associated" evidence="2">
    <location>
        <begin position="8"/>
        <end position="184"/>
    </location>
</feature>
<dbReference type="GO" id="GO:0005737">
    <property type="term" value="C:cytoplasm"/>
    <property type="evidence" value="ECO:0007669"/>
    <property type="project" value="TreeGrafter"/>
</dbReference>
<dbReference type="EMBL" id="BMKA01000001">
    <property type="protein sequence ID" value="GGA08064.1"/>
    <property type="molecule type" value="Genomic_DNA"/>
</dbReference>
<dbReference type="Gene3D" id="3.40.1480.10">
    <property type="entry name" value="MOFRL domain"/>
    <property type="match status" value="1"/>
</dbReference>
<sequence>MMKEALLHLPEPSLAIAVTNHENLADLDSVQGVRVICGEHPVPGTGSVIAGDALLSAVEGLGADDQVLALVSGGGSALAIAPVAAISFEEKQQAGAVLLGSGLDINRMNLVRQCLSRIKGGGLLRAAAPAQVHSLILSDVIGDDLRVVASGPTVSAVGTCAAAQAALMDAGVWEDMPAAVRQHLDQGETAPPVTAATALNRIIGSNRVSLEAVLAACPAARIVEDALCGDVAEAAAFILAQAQQSQSGEVLVFGGETTVRLVGDGLGGRNQELALRVALGAQALGDDWVFLSGGTDGRDGPTDAAGGLVDSGTIARIEAAGLNPQAMLARNDSYHALQAAGDLLITGGTGTNVADVQLFLRRS</sequence>
<dbReference type="Proteomes" id="UP000628017">
    <property type="component" value="Unassembled WGS sequence"/>
</dbReference>
<keyword evidence="4" id="KW-1185">Reference proteome</keyword>
<evidence type="ECO:0000259" key="1">
    <source>
        <dbReference type="Pfam" id="PF05161"/>
    </source>
</evidence>
<comment type="caution">
    <text evidence="3">The sequence shown here is derived from an EMBL/GenBank/DDBJ whole genome shotgun (WGS) entry which is preliminary data.</text>
</comment>
<dbReference type="Gene3D" id="3.40.50.10180">
    <property type="entry name" value="Glycerate kinase, MOFRL-like N-terminal domain"/>
    <property type="match status" value="1"/>
</dbReference>
<feature type="domain" description="MOFRL" evidence="1">
    <location>
        <begin position="250"/>
        <end position="355"/>
    </location>
</feature>
<gene>
    <name evidence="3" type="ORF">GCM10011498_04870</name>
</gene>
<dbReference type="AlphaFoldDB" id="A0A916QRD2"/>
<evidence type="ECO:0000259" key="2">
    <source>
        <dbReference type="Pfam" id="PF13660"/>
    </source>
</evidence>
<accession>A0A916QRD2</accession>
<dbReference type="Pfam" id="PF05161">
    <property type="entry name" value="MOFRL"/>
    <property type="match status" value="1"/>
</dbReference>
<reference evidence="3" key="2">
    <citation type="submission" date="2020-09" db="EMBL/GenBank/DDBJ databases">
        <authorList>
            <person name="Sun Q."/>
            <person name="Zhou Y."/>
        </authorList>
    </citation>
    <scope>NUCLEOTIDE SEQUENCE</scope>
    <source>
        <strain evidence="3">CGMCC 1.15880</strain>
    </source>
</reference>